<accession>A0ABT9I4X4</accession>
<evidence type="ECO:0000256" key="1">
    <source>
        <dbReference type="SAM" id="Phobius"/>
    </source>
</evidence>
<reference evidence="2 3" key="1">
    <citation type="submission" date="2022-11" db="EMBL/GenBank/DDBJ databases">
        <title>Viruses from the air-sea interface of a natural surface slick.</title>
        <authorList>
            <person name="Rahlff J."/>
            <person name="Holmfeldt K."/>
        </authorList>
    </citation>
    <scope>NUCLEOTIDE SEQUENCE [LARGE SCALE GENOMIC DNA]</scope>
    <source>
        <strain evidence="2 3">SMS4</strain>
    </source>
</reference>
<protein>
    <submittedName>
        <fullName evidence="2">Lipocalin family protein</fullName>
    </submittedName>
</protein>
<keyword evidence="1" id="KW-1133">Transmembrane helix</keyword>
<dbReference type="Proteomes" id="UP001231109">
    <property type="component" value="Unassembled WGS sequence"/>
</dbReference>
<sequence length="145" mass="16351">MQMHKSIYFIIGFLFTINGCSTFQLNDKGLKERVVGCWYGESFQPVFENVSAWLIRRDTNGNFSIEFRSVDSSGEVGIQSESGTWEIKSGIYSTVTTGVAGQKVSPPYIDVYTIQSLSAKKLTLIHDETKLKFESKRVGCDYHMP</sequence>
<keyword evidence="1" id="KW-0472">Membrane</keyword>
<dbReference type="RefSeq" id="WP_305977584.1">
    <property type="nucleotide sequence ID" value="NZ_JAPJDZ010000169.1"/>
</dbReference>
<organism evidence="2 3">
    <name type="scientific">Rheinheimera baltica</name>
    <dbReference type="NCBI Taxonomy" id="67576"/>
    <lineage>
        <taxon>Bacteria</taxon>
        <taxon>Pseudomonadati</taxon>
        <taxon>Pseudomonadota</taxon>
        <taxon>Gammaproteobacteria</taxon>
        <taxon>Chromatiales</taxon>
        <taxon>Chromatiaceae</taxon>
        <taxon>Rheinheimera</taxon>
    </lineage>
</organism>
<gene>
    <name evidence="2" type="ORF">ORJ04_21165</name>
</gene>
<name>A0ABT9I4X4_9GAMM</name>
<feature type="transmembrane region" description="Helical" evidence="1">
    <location>
        <begin position="6"/>
        <end position="25"/>
    </location>
</feature>
<proteinExistence type="predicted"/>
<evidence type="ECO:0000313" key="2">
    <source>
        <dbReference type="EMBL" id="MDP5138462.1"/>
    </source>
</evidence>
<evidence type="ECO:0000313" key="3">
    <source>
        <dbReference type="Proteomes" id="UP001231109"/>
    </source>
</evidence>
<keyword evidence="3" id="KW-1185">Reference proteome</keyword>
<comment type="caution">
    <text evidence="2">The sequence shown here is derived from an EMBL/GenBank/DDBJ whole genome shotgun (WGS) entry which is preliminary data.</text>
</comment>
<dbReference type="EMBL" id="JAPJDZ010000169">
    <property type="protein sequence ID" value="MDP5138462.1"/>
    <property type="molecule type" value="Genomic_DNA"/>
</dbReference>
<keyword evidence="1" id="KW-0812">Transmembrane</keyword>